<name>A0ACA9PMS1_9GLOM</name>
<dbReference type="EMBL" id="CAJVPW010028147">
    <property type="protein sequence ID" value="CAG8717506.1"/>
    <property type="molecule type" value="Genomic_DNA"/>
</dbReference>
<accession>A0ACA9PMS1</accession>
<comment type="caution">
    <text evidence="1">The sequence shown here is derived from an EMBL/GenBank/DDBJ whole genome shotgun (WGS) entry which is preliminary data.</text>
</comment>
<organism evidence="1 2">
    <name type="scientific">Cetraspora pellucida</name>
    <dbReference type="NCBI Taxonomy" id="1433469"/>
    <lineage>
        <taxon>Eukaryota</taxon>
        <taxon>Fungi</taxon>
        <taxon>Fungi incertae sedis</taxon>
        <taxon>Mucoromycota</taxon>
        <taxon>Glomeromycotina</taxon>
        <taxon>Glomeromycetes</taxon>
        <taxon>Diversisporales</taxon>
        <taxon>Gigasporaceae</taxon>
        <taxon>Cetraspora</taxon>
    </lineage>
</organism>
<gene>
    <name evidence="1" type="ORF">SPELUC_LOCUS12213</name>
</gene>
<sequence>EFQNDFIVDVSLLMCQFCCHSVNWKTKATLTTHINTNPHQNVKQKAYSFLSKTRQPTLNSVLEASESNKTTINDLICTFVQ</sequence>
<reference evidence="1" key="1">
    <citation type="submission" date="2021-06" db="EMBL/GenBank/DDBJ databases">
        <authorList>
            <person name="Kallberg Y."/>
            <person name="Tangrot J."/>
            <person name="Rosling A."/>
        </authorList>
    </citation>
    <scope>NUCLEOTIDE SEQUENCE</scope>
    <source>
        <strain evidence="1">28 12/20/2015</strain>
    </source>
</reference>
<keyword evidence="2" id="KW-1185">Reference proteome</keyword>
<feature type="non-terminal residue" evidence="1">
    <location>
        <position position="1"/>
    </location>
</feature>
<evidence type="ECO:0000313" key="1">
    <source>
        <dbReference type="EMBL" id="CAG8717506.1"/>
    </source>
</evidence>
<dbReference type="Proteomes" id="UP000789366">
    <property type="component" value="Unassembled WGS sequence"/>
</dbReference>
<proteinExistence type="predicted"/>
<feature type="non-terminal residue" evidence="1">
    <location>
        <position position="81"/>
    </location>
</feature>
<protein>
    <submittedName>
        <fullName evidence="1">17712_t:CDS:1</fullName>
    </submittedName>
</protein>
<evidence type="ECO:0000313" key="2">
    <source>
        <dbReference type="Proteomes" id="UP000789366"/>
    </source>
</evidence>